<dbReference type="RefSeq" id="WP_183227820.1">
    <property type="nucleotide sequence ID" value="NZ_BMPW01000038.1"/>
</dbReference>
<evidence type="ECO:0008006" key="4">
    <source>
        <dbReference type="Google" id="ProtNLM"/>
    </source>
</evidence>
<dbReference type="PROSITE" id="PS51257">
    <property type="entry name" value="PROKAR_LIPOPROTEIN"/>
    <property type="match status" value="1"/>
</dbReference>
<feature type="signal peptide" evidence="1">
    <location>
        <begin position="1"/>
        <end position="28"/>
    </location>
</feature>
<reference evidence="2 3" key="1">
    <citation type="submission" date="2020-08" db="EMBL/GenBank/DDBJ databases">
        <title>Genomic Encyclopedia of Type Strains, Phase III (KMG-III): the genomes of soil and plant-associated and newly described type strains.</title>
        <authorList>
            <person name="Whitman W."/>
        </authorList>
    </citation>
    <scope>NUCLEOTIDE SEQUENCE [LARGE SCALE GENOMIC DNA]</scope>
    <source>
        <strain evidence="2 3">CECT 3287</strain>
    </source>
</reference>
<gene>
    <name evidence="2" type="ORF">FHR83_009135</name>
</gene>
<proteinExistence type="predicted"/>
<protein>
    <recommendedName>
        <fullName evidence="4">Beta/Gamma crystallin</fullName>
    </recommendedName>
</protein>
<sequence length="105" mass="11002">MRKTISSTLAVLAITAAALVGTGSPAAAASCEGVSVHSGSGEGALAFCLSGEGDIRVVIHCLREADFKKYTKFGVWRHDRPHSETYSSAYCNGADALRSHTFQVA</sequence>
<keyword evidence="3" id="KW-1185">Reference proteome</keyword>
<accession>A0A7W5AS86</accession>
<comment type="caution">
    <text evidence="2">The sequence shown here is derived from an EMBL/GenBank/DDBJ whole genome shotgun (WGS) entry which is preliminary data.</text>
</comment>
<dbReference type="AlphaFoldDB" id="A0A7W5AS86"/>
<keyword evidence="1" id="KW-0732">Signal</keyword>
<name>A0A7W5AS86_9ACTN</name>
<dbReference type="EMBL" id="JACHXF010000037">
    <property type="protein sequence ID" value="MBB3101406.1"/>
    <property type="molecule type" value="Genomic_DNA"/>
</dbReference>
<evidence type="ECO:0000313" key="3">
    <source>
        <dbReference type="Proteomes" id="UP000590749"/>
    </source>
</evidence>
<evidence type="ECO:0000313" key="2">
    <source>
        <dbReference type="EMBL" id="MBB3101406.1"/>
    </source>
</evidence>
<dbReference type="Proteomes" id="UP000590749">
    <property type="component" value="Unassembled WGS sequence"/>
</dbReference>
<organism evidence="2 3">
    <name type="scientific">Actinoplanes campanulatus</name>
    <dbReference type="NCBI Taxonomy" id="113559"/>
    <lineage>
        <taxon>Bacteria</taxon>
        <taxon>Bacillati</taxon>
        <taxon>Actinomycetota</taxon>
        <taxon>Actinomycetes</taxon>
        <taxon>Micromonosporales</taxon>
        <taxon>Micromonosporaceae</taxon>
        <taxon>Actinoplanes</taxon>
    </lineage>
</organism>
<feature type="chain" id="PRO_5030708323" description="Beta/Gamma crystallin" evidence="1">
    <location>
        <begin position="29"/>
        <end position="105"/>
    </location>
</feature>
<evidence type="ECO:0000256" key="1">
    <source>
        <dbReference type="SAM" id="SignalP"/>
    </source>
</evidence>